<evidence type="ECO:0000256" key="5">
    <source>
        <dbReference type="ARBA" id="ARBA00022729"/>
    </source>
</evidence>
<keyword evidence="5" id="KW-0732">Signal</keyword>
<dbReference type="GO" id="GO:0005576">
    <property type="term" value="C:extracellular region"/>
    <property type="evidence" value="ECO:0007669"/>
    <property type="project" value="UniProtKB-SubCell"/>
</dbReference>
<keyword evidence="9" id="KW-1185">Reference proteome</keyword>
<keyword evidence="4" id="KW-0964">Secreted</keyword>
<evidence type="ECO:0000256" key="2">
    <source>
        <dbReference type="ARBA" id="ARBA00004442"/>
    </source>
</evidence>
<dbReference type="Proteomes" id="UP000077066">
    <property type="component" value="Unassembled WGS sequence"/>
</dbReference>
<evidence type="ECO:0000256" key="4">
    <source>
        <dbReference type="ARBA" id="ARBA00022525"/>
    </source>
</evidence>
<accession>A0A165ZE90</accession>
<dbReference type="Gene3D" id="2.160.20.10">
    <property type="entry name" value="Single-stranded right-handed beta-helix, Pectin lyase-like"/>
    <property type="match status" value="2"/>
</dbReference>
<reference evidence="8 9" key="1">
    <citation type="submission" date="2016-04" db="EMBL/GenBank/DDBJ databases">
        <title>Genome sequence of Methanobrevibacter filiformis DSM 11501.</title>
        <authorList>
            <person name="Poehlein A."/>
            <person name="Seedorf H."/>
            <person name="Daniel R."/>
        </authorList>
    </citation>
    <scope>NUCLEOTIDE SEQUENCE [LARGE SCALE GENOMIC DNA]</scope>
    <source>
        <strain evidence="8 9">DSM 11501</strain>
    </source>
</reference>
<dbReference type="InterPro" id="IPR011050">
    <property type="entry name" value="Pectin_lyase_fold/virulence"/>
</dbReference>
<evidence type="ECO:0000256" key="6">
    <source>
        <dbReference type="ARBA" id="ARBA00023136"/>
    </source>
</evidence>
<dbReference type="InterPro" id="IPR013783">
    <property type="entry name" value="Ig-like_fold"/>
</dbReference>
<gene>
    <name evidence="8" type="primary">pmp6_8</name>
    <name evidence="8" type="ORF">MBFIL_17200</name>
</gene>
<sequence length="2926" mass="311186">MKFNNGLISGGSLYFLTIVLSIMFLVSGVSATDYTLNPGDSGGINSVIATINSNGQSDDTLTLNEGIYNKDSDIRNNISFSVSKNLLIQGNGTATIDARGSGNIFTIGSSMDMNNITFKNLIFINAHDNIGGAIYNSGDLTVINCSFTGNTASNYYGGAIYSSGNLTVINCSFTGNTASYSDGGAIMNTGNSTVINCSFTGNNASNFGGAIYNNDYANFSVSDSVFTNNTVVNGGGGAISNRGNFIISNSVFTNNTASYGGAILNSVSLNFSLSNSSFTGNNVIYIGCAIYNTADNFSVSDSVFAGNYGGDSGGAIFNAGINFSVNNSSFTDNNVRWHGGAIFNTGINFSVNNSSFTGNNASNFGGAIYNEADGVNSRVNGSIFTANKAIITGGAIYNQFGVNCSVSNSSFIDNNASYAGAIYNQFGVNCSVNNSVFTGNNAINYGGAIYTNRSSNFSVSGSSFIGNNASYAGVIYNYYSNNSTVNNSSFIGNNASYYGGVIYNHYANNSTVNNSSFIGNNASYYGGVIYNYYSNNLTVNNSSFIGNNASYYGGAIYSYGLNLTVSNSNFSNNNVTYYGGAIYNINSNLRIILSNFSNNSATYGAGAVYNGASNFNVTLSNFTSNNARSGGAIMNSASNVVINQSDFVGNYALDAVITTYGSNIKINYNRFFNPSEGLMDYDYDNNNNFDYNWWGENNIPSTVVANNYFIASANINGSNIKYTFTLNNSDSYDISLLPNFTGYKYINDVLNSEFNPKVNGSFSYSGDNTTLIVDYWLFTTKDLLGIVYVNQTGGNDENNGSNWNNAVATLKQALIILKEGGKIIIAPEGSYTGINNTNLTINKNLSIQGFGNVILDGENTYHLFDISNVAVNFTNISFINFNNYDYYGGAIYSMGQLTFTNSSFVNNTANSAGAIRINGKNIFNNVTFTNNSAINIAGAIYSSNTIFINNSIFNNNHANDAGAIYLDNSYDNKTILYIQDSTFNNNYANSTGAIYTTSFNLTVINSSFLNNSALEGNTGAIDISHYDGDSTSLIKDSNFINNTAYYSYGAVYMDVHNASIINSTFLNNSALNGGTGAFYYENGNDGSILIIEDSTFDNNYARWGNVAGYVQGNNVIVINSSFVNNLADDGSTGAMYFELYNDNSNLTINNSVFINNSASSYGAVYIYGNNVNITNTSFINNTADNGYYGALYMEYNYDTAILNIIDSTFINNSATYGYSALYTNFPNVTINNTNFTNNQALNGYYTVYYDNGNDGSILIIEDSIFNNNYAKWGYGVAYVYGNNVFVINSSFINNLADEGDAGALYFDFGNENSNLTIIDSVFINNSARSYGAVYIYGNNANITNTKFINNTAITGDAGALCYAYSYDESILIINNSTFIDNSAYYNGGALYLWAYDIHINNSEFSNNTAFNDSGDGAGAIYLHVENNSVISNSNFTSNTAYNNGGALYIDNSGLISIYDSNFTNNSAVGYYGGAIYNTADNLIVNNSNFIGNNASTAGGIYTSGEYTTIIQLNFTLNDQPIYFDGNNGVLYRSNVFNNNLAIIINNGASDTNISYSRIFNNTNKKESDIDINSSTFDLEDNGINSILDYNWWGDNTLSIMANGAPFTPDKYFVVGITNISIVGHNSIALFNYTFGLNDNSSANATLLPYFVTDVWTNITTTGSVEVFNLLSFNPTGLTHISNFDARENKIIAVTLNLTNTQEVEFTFVTDNEANKIDLLIYNNSGENITVNGENGTYHTNITINATLSNLTGPMSNKTVNFYIDIDGDFNGSGTADLIFIGTGTTDANGFTSITYLINYTGNYSIFTIAFDDDNTTILTFNTTNLTFYPQNATITTYNNTTTVGVYPTLIANVTGQLDGQLDGVTVNFIVNGNIVGTSITNSSGIAIFTYTGTDFTYNFTYSAELDNGNYSCLNSTAEIFINKANININITTPNANVGQIINITLNLTNLANSSYPINGLFNVSVGGVNYTNVNFINGLANISYQVTAVSNSLNISVSGNDYYNPNNTNGIVNFTKAKLGINATANGNVGQVVNITLNLTNLANSTYLVNGLFNVSVGGVNYTNVNFVDGLANISYQVTAVGSLNVSIGGNDYYSSNNASVVVNLSKAKLGINITVPSGSVGQVVNVTLNLTNLANSTYSVNGLFNLSVGGVNYTNVNFINGLANISYQVTAVGSSLNVSVGGNDYYSSNNASVVVNLSKAKLGINITVPSGSVGQVVNVTLNLTNLANSSYPVNGLFNVSVGGVNYTNVSFVNGLANVSYQVTAVGSSLNVSVGGNDYYNPNNASVVVNFSKAKLGINITVPSGSVGQVVNVTLNLTNLANSSYPVNGLFNVSVGGVNYTNVSFVNGLANVSYQITAVGSSLNVSVGGNDYYNPNNTSLIVNFTKAKLGIGAVVPSGSVGQVVNVTLSLINLANSTYSVNGLFNVSVGGVNYTNVNFVNGLANVSYQITAVGSSLNVSVGGNDYYGSSNTDGTVNFTKAKLGIGAVVPSGSVGQVVNVSLSLTNLANSSYLVNGLFNVSVGGVNYTNVNFVDGLANISYQITSSGSSLNVIVGGNDYYSSNDTEGTVNFSKAKLGIGAVVPSGSVGQVVNVSLSLINLANSSYLVNGLFNISVGGVNYTNVNFVNGLANVFYQITALDSSLNIGTNGNNYYSSNDTNVVVNFTKANIGIGAVVPSGNVGQVVNITLNLTNLANSSYLVSGLFNVSVGGVNYTNVNFVNGLANLPYNIKDSISSLNVTVNANQLYNSNSTVLDVNFSKQNVSLNINVPSGSVDDVVNVTVDVLDKNGNPLINKTVEIIVNGKSLGEFISNSEGHIIIPVNLTNSTMNIEAKFSGDNQYDSSYKSISFNPTLRNSTITVNNVTILKGDTATLKAKITDTDTGKPIQGLFVKFYVGGKFVGTNKTDANGLSYFNYIPTKTGKVPQLLS</sequence>
<dbReference type="InterPro" id="IPR012334">
    <property type="entry name" value="Pectin_lyas_fold"/>
</dbReference>
<comment type="caution">
    <text evidence="8">The sequence shown here is derived from an EMBL/GenBank/DDBJ whole genome shotgun (WGS) entry which is preliminary data.</text>
</comment>
<organism evidence="8 9">
    <name type="scientific">Methanobrevibacter filiformis</name>
    <dbReference type="NCBI Taxonomy" id="55758"/>
    <lineage>
        <taxon>Archaea</taxon>
        <taxon>Methanobacteriati</taxon>
        <taxon>Methanobacteriota</taxon>
        <taxon>Methanomada group</taxon>
        <taxon>Methanobacteria</taxon>
        <taxon>Methanobacteriales</taxon>
        <taxon>Methanobacteriaceae</taxon>
        <taxon>Methanobrevibacter</taxon>
    </lineage>
</organism>
<dbReference type="InterPro" id="IPR003368">
    <property type="entry name" value="POMP_repeat"/>
</dbReference>
<evidence type="ECO:0000256" key="1">
    <source>
        <dbReference type="ARBA" id="ARBA00004196"/>
    </source>
</evidence>
<name>A0A165ZE90_9EURY</name>
<dbReference type="RefSeq" id="WP_066973661.1">
    <property type="nucleotide sequence ID" value="NZ_LWMT01000271.1"/>
</dbReference>
<comment type="subcellular location">
    <subcellularLocation>
        <location evidence="1">Cell envelope</location>
    </subcellularLocation>
    <subcellularLocation>
        <location evidence="2">Cell outer membrane</location>
    </subcellularLocation>
    <subcellularLocation>
        <location evidence="3">Secreted</location>
    </subcellularLocation>
</comment>
<dbReference type="EMBL" id="LWMT01000271">
    <property type="protein sequence ID" value="KZX10602.1"/>
    <property type="molecule type" value="Genomic_DNA"/>
</dbReference>
<dbReference type="PANTHER" id="PTHR11319:SF35">
    <property type="entry name" value="OUTER MEMBRANE PROTEIN PMPC-RELATED"/>
    <property type="match status" value="1"/>
</dbReference>
<dbReference type="PATRIC" id="fig|55758.3.peg.1935"/>
<protein>
    <submittedName>
        <fullName evidence="8">Putative outer membrane protein pmp6</fullName>
    </submittedName>
</protein>
<dbReference type="Pfam" id="PF02415">
    <property type="entry name" value="Chlam_PMP"/>
    <property type="match status" value="1"/>
</dbReference>
<evidence type="ECO:0000313" key="8">
    <source>
        <dbReference type="EMBL" id="KZX10602.1"/>
    </source>
</evidence>
<proteinExistence type="predicted"/>
<evidence type="ECO:0000256" key="7">
    <source>
        <dbReference type="ARBA" id="ARBA00023237"/>
    </source>
</evidence>
<dbReference type="OrthoDB" id="78423at2157"/>
<dbReference type="Gene3D" id="2.60.40.10">
    <property type="entry name" value="Immunoglobulins"/>
    <property type="match status" value="1"/>
</dbReference>
<dbReference type="PANTHER" id="PTHR11319">
    <property type="entry name" value="G PROTEIN-COUPLED RECEPTOR-RELATED"/>
    <property type="match status" value="1"/>
</dbReference>
<keyword evidence="7" id="KW-0998">Cell outer membrane</keyword>
<dbReference type="SUPFAM" id="SSF51126">
    <property type="entry name" value="Pectin lyase-like"/>
    <property type="match status" value="6"/>
</dbReference>
<keyword evidence="6" id="KW-0472">Membrane</keyword>
<dbReference type="NCBIfam" id="TIGR01376">
    <property type="entry name" value="POMP_repeat"/>
    <property type="match status" value="1"/>
</dbReference>
<evidence type="ECO:0000256" key="3">
    <source>
        <dbReference type="ARBA" id="ARBA00004613"/>
    </source>
</evidence>
<dbReference type="InterPro" id="IPR006626">
    <property type="entry name" value="PbH1"/>
</dbReference>
<evidence type="ECO:0000313" key="9">
    <source>
        <dbReference type="Proteomes" id="UP000077066"/>
    </source>
</evidence>
<dbReference type="SMART" id="SM00710">
    <property type="entry name" value="PbH1"/>
    <property type="match status" value="34"/>
</dbReference>